<sequence length="361" mass="39087">MSLKEQDQLEDRQESFSFSTYDFSSSSFGVVLSDGEDSDESYIEIELERSKSYGTGGIQSDDEDGEIELRISISSHLPFPQLAIPSFSQAADAAESGSSRSSPSTTYTSTSSVSSKAPDDNKKATESKEISGGRRGAVQFPAVNRLLSMLISSLKVPPEICQEKDVACSNEKQDKKTETLRSRKPSSKTRTTTNGGGIMKFFIKLRAMQAKALLARIMKTGDAIAADPKGKKRTSGRERKQKLEETREFYQRMAASKSAKSSSPSPSSSAGTNQCYNKSSSVRMNNNGDDGLFIPKMSGKKSVAEALNRGRIKRTPSSSSSSSVSCPSSIRCSPLHAGENSIQAAIVHCKNSFAPFPGFYF</sequence>
<name>A0ABD3LSI7_EUCGL</name>
<feature type="region of interest" description="Disordered" evidence="1">
    <location>
        <begin position="166"/>
        <end position="195"/>
    </location>
</feature>
<proteinExistence type="predicted"/>
<evidence type="ECO:0000313" key="2">
    <source>
        <dbReference type="EMBL" id="KAL3753296.1"/>
    </source>
</evidence>
<dbReference type="EMBL" id="JBJKBG010000001">
    <property type="protein sequence ID" value="KAL3753296.1"/>
    <property type="molecule type" value="Genomic_DNA"/>
</dbReference>
<feature type="compositionally biased region" description="Acidic residues" evidence="1">
    <location>
        <begin position="34"/>
        <end position="45"/>
    </location>
</feature>
<dbReference type="AlphaFoldDB" id="A0ABD3LSI7"/>
<protein>
    <submittedName>
        <fullName evidence="2">Uncharacterized protein</fullName>
    </submittedName>
</protein>
<organism evidence="2 3">
    <name type="scientific">Eucalyptus globulus</name>
    <name type="common">Tasmanian blue gum</name>
    <dbReference type="NCBI Taxonomy" id="34317"/>
    <lineage>
        <taxon>Eukaryota</taxon>
        <taxon>Viridiplantae</taxon>
        <taxon>Streptophyta</taxon>
        <taxon>Embryophyta</taxon>
        <taxon>Tracheophyta</taxon>
        <taxon>Spermatophyta</taxon>
        <taxon>Magnoliopsida</taxon>
        <taxon>eudicotyledons</taxon>
        <taxon>Gunneridae</taxon>
        <taxon>Pentapetalae</taxon>
        <taxon>rosids</taxon>
        <taxon>malvids</taxon>
        <taxon>Myrtales</taxon>
        <taxon>Myrtaceae</taxon>
        <taxon>Myrtoideae</taxon>
        <taxon>Eucalypteae</taxon>
        <taxon>Eucalyptus</taxon>
    </lineage>
</organism>
<feature type="compositionally biased region" description="Low complexity" evidence="1">
    <location>
        <begin position="96"/>
        <end position="115"/>
    </location>
</feature>
<comment type="caution">
    <text evidence="2">The sequence shown here is derived from an EMBL/GenBank/DDBJ whole genome shotgun (WGS) entry which is preliminary data.</text>
</comment>
<evidence type="ECO:0000313" key="3">
    <source>
        <dbReference type="Proteomes" id="UP001634007"/>
    </source>
</evidence>
<accession>A0ABD3LSI7</accession>
<feature type="compositionally biased region" description="Basic and acidic residues" evidence="1">
    <location>
        <begin position="117"/>
        <end position="132"/>
    </location>
</feature>
<evidence type="ECO:0000256" key="1">
    <source>
        <dbReference type="SAM" id="MobiDB-lite"/>
    </source>
</evidence>
<feature type="compositionally biased region" description="Low complexity" evidence="1">
    <location>
        <begin position="254"/>
        <end position="270"/>
    </location>
</feature>
<feature type="region of interest" description="Disordered" evidence="1">
    <location>
        <begin position="27"/>
        <end position="71"/>
    </location>
</feature>
<feature type="compositionally biased region" description="Polar residues" evidence="1">
    <location>
        <begin position="271"/>
        <end position="281"/>
    </location>
</feature>
<feature type="region of interest" description="Disordered" evidence="1">
    <location>
        <begin position="88"/>
        <end position="133"/>
    </location>
</feature>
<feature type="compositionally biased region" description="Basic and acidic residues" evidence="1">
    <location>
        <begin position="166"/>
        <end position="181"/>
    </location>
</feature>
<gene>
    <name evidence="2" type="ORF">ACJRO7_000655</name>
</gene>
<keyword evidence="3" id="KW-1185">Reference proteome</keyword>
<dbReference type="Proteomes" id="UP001634007">
    <property type="component" value="Unassembled WGS sequence"/>
</dbReference>
<reference evidence="2 3" key="1">
    <citation type="submission" date="2024-11" db="EMBL/GenBank/DDBJ databases">
        <title>Chromosome-level genome assembly of Eucalyptus globulus Labill. provides insights into its genome evolution.</title>
        <authorList>
            <person name="Li X."/>
        </authorList>
    </citation>
    <scope>NUCLEOTIDE SEQUENCE [LARGE SCALE GENOMIC DNA]</scope>
    <source>
        <strain evidence="2">CL2024</strain>
        <tissue evidence="2">Fresh tender leaves</tissue>
    </source>
</reference>
<feature type="region of interest" description="Disordered" evidence="1">
    <location>
        <begin position="251"/>
        <end position="281"/>
    </location>
</feature>